<accession>A0AAW2S5Y4</accession>
<dbReference type="PANTHER" id="PTHR33223">
    <property type="entry name" value="CCHC-TYPE DOMAIN-CONTAINING PROTEIN"/>
    <property type="match status" value="1"/>
</dbReference>
<organism evidence="2">
    <name type="scientific">Sesamum radiatum</name>
    <name type="common">Black benniseed</name>
    <dbReference type="NCBI Taxonomy" id="300843"/>
    <lineage>
        <taxon>Eukaryota</taxon>
        <taxon>Viridiplantae</taxon>
        <taxon>Streptophyta</taxon>
        <taxon>Embryophyta</taxon>
        <taxon>Tracheophyta</taxon>
        <taxon>Spermatophyta</taxon>
        <taxon>Magnoliopsida</taxon>
        <taxon>eudicotyledons</taxon>
        <taxon>Gunneridae</taxon>
        <taxon>Pentapetalae</taxon>
        <taxon>asterids</taxon>
        <taxon>lamiids</taxon>
        <taxon>Lamiales</taxon>
        <taxon>Pedaliaceae</taxon>
        <taxon>Sesamum</taxon>
    </lineage>
</organism>
<dbReference type="Pfam" id="PF03732">
    <property type="entry name" value="Retrotrans_gag"/>
    <property type="match status" value="1"/>
</dbReference>
<protein>
    <recommendedName>
        <fullName evidence="1">Retrotransposon gag domain-containing protein</fullName>
    </recommendedName>
</protein>
<reference evidence="2" key="2">
    <citation type="journal article" date="2024" name="Plant">
        <title>Genomic evolution and insights into agronomic trait innovations of Sesamum species.</title>
        <authorList>
            <person name="Miao H."/>
            <person name="Wang L."/>
            <person name="Qu L."/>
            <person name="Liu H."/>
            <person name="Sun Y."/>
            <person name="Le M."/>
            <person name="Wang Q."/>
            <person name="Wei S."/>
            <person name="Zheng Y."/>
            <person name="Lin W."/>
            <person name="Duan Y."/>
            <person name="Cao H."/>
            <person name="Xiong S."/>
            <person name="Wang X."/>
            <person name="Wei L."/>
            <person name="Li C."/>
            <person name="Ma Q."/>
            <person name="Ju M."/>
            <person name="Zhao R."/>
            <person name="Li G."/>
            <person name="Mu C."/>
            <person name="Tian Q."/>
            <person name="Mei H."/>
            <person name="Zhang T."/>
            <person name="Gao T."/>
            <person name="Zhang H."/>
        </authorList>
    </citation>
    <scope>NUCLEOTIDE SEQUENCE</scope>
    <source>
        <strain evidence="2">G02</strain>
    </source>
</reference>
<dbReference type="EMBL" id="JACGWJ010000011">
    <property type="protein sequence ID" value="KAL0387495.1"/>
    <property type="molecule type" value="Genomic_DNA"/>
</dbReference>
<name>A0AAW2S5Y4_SESRA</name>
<dbReference type="PANTHER" id="PTHR33223:SF3">
    <property type="match status" value="1"/>
</dbReference>
<proteinExistence type="predicted"/>
<dbReference type="AlphaFoldDB" id="A0AAW2S5Y4"/>
<sequence>MPCSSHTGELQFNLEIEKTARRLRKETKQRRIRAKLDIDLTVGGGSIFEEIETEMATNIRRTIQELNALNSDQQPLATHLRKEIYEIKQLNGELLYEYWERFKELVASYLHHQFTESLLIQYFYERLSGMDRRMVDAASRRVLIDKTPYEAQHSISTMAENYRQYGYHTDRGAPRVN</sequence>
<evidence type="ECO:0000259" key="1">
    <source>
        <dbReference type="Pfam" id="PF03732"/>
    </source>
</evidence>
<feature type="domain" description="Retrotransposon gag" evidence="1">
    <location>
        <begin position="78"/>
        <end position="125"/>
    </location>
</feature>
<dbReference type="InterPro" id="IPR005162">
    <property type="entry name" value="Retrotrans_gag_dom"/>
</dbReference>
<gene>
    <name evidence="2" type="ORF">Sradi_2631300</name>
</gene>
<comment type="caution">
    <text evidence="2">The sequence shown here is derived from an EMBL/GenBank/DDBJ whole genome shotgun (WGS) entry which is preliminary data.</text>
</comment>
<reference evidence="2" key="1">
    <citation type="submission" date="2020-06" db="EMBL/GenBank/DDBJ databases">
        <authorList>
            <person name="Li T."/>
            <person name="Hu X."/>
            <person name="Zhang T."/>
            <person name="Song X."/>
            <person name="Zhang H."/>
            <person name="Dai N."/>
            <person name="Sheng W."/>
            <person name="Hou X."/>
            <person name="Wei L."/>
        </authorList>
    </citation>
    <scope>NUCLEOTIDE SEQUENCE</scope>
    <source>
        <strain evidence="2">G02</strain>
        <tissue evidence="2">Leaf</tissue>
    </source>
</reference>
<evidence type="ECO:0000313" key="2">
    <source>
        <dbReference type="EMBL" id="KAL0387495.1"/>
    </source>
</evidence>